<name>A0AAF5PW84_WUCBA</name>
<dbReference type="InterPro" id="IPR011333">
    <property type="entry name" value="SKP1/BTB/POZ_sf"/>
</dbReference>
<reference evidence="4" key="1">
    <citation type="submission" date="2015-03" db="EMBL/GenBank/DDBJ databases">
        <title>Wuchereria bancrofti Genome Sequencing Papua New Guinea Strain.</title>
        <authorList>
            <person name="Small S.T."/>
            <person name="Serre D."/>
            <person name="Zimmerman P.A."/>
        </authorList>
    </citation>
    <scope>NUCLEOTIDE SEQUENCE [LARGE SCALE GENOMIC DNA]</scope>
    <source>
        <strain evidence="4">pt0022</strain>
    </source>
</reference>
<dbReference type="Pfam" id="PF00651">
    <property type="entry name" value="BTB"/>
    <property type="match status" value="1"/>
</dbReference>
<dbReference type="Pfam" id="PF07707">
    <property type="entry name" value="BACK"/>
    <property type="match status" value="1"/>
</dbReference>
<feature type="domain" description="BTB" evidence="3">
    <location>
        <begin position="67"/>
        <end position="137"/>
    </location>
</feature>
<protein>
    <recommendedName>
        <fullName evidence="3">BTB domain-containing protein</fullName>
    </recommendedName>
</protein>
<dbReference type="SMART" id="SM00875">
    <property type="entry name" value="BACK"/>
    <property type="match status" value="1"/>
</dbReference>
<evidence type="ECO:0000256" key="1">
    <source>
        <dbReference type="ARBA" id="ARBA00022473"/>
    </source>
</evidence>
<evidence type="ECO:0000256" key="2">
    <source>
        <dbReference type="SAM" id="MobiDB-lite"/>
    </source>
</evidence>
<dbReference type="GO" id="GO:0007281">
    <property type="term" value="P:germ cell development"/>
    <property type="evidence" value="ECO:0007669"/>
    <property type="project" value="InterPro"/>
</dbReference>
<dbReference type="WBParaSite" id="mrna-Wban_06310">
    <property type="protein sequence ID" value="mrna-Wban_06310"/>
    <property type="gene ID" value="Wban_06310"/>
</dbReference>
<evidence type="ECO:0000259" key="3">
    <source>
        <dbReference type="PROSITE" id="PS50097"/>
    </source>
</evidence>
<sequence length="446" mass="51367">MGQLLGRSSGETESNDVEMVAESTRASSSRKRKTTGDKEMETKKKRISKLDTAKYIHKRLFIDGAKSDITICALGRTWNLHRLYLEQCKFFDSLFRGHWKDSNNAVVQIDIVDPNVTVEGFNMVLESLYHNEIELDLENVASLIASASMLSLDSVMERCAELCAESLTDARVIEFYTLAEQYGLPDLFEKCFQYLKNNFWRLSNKPEILHTVSHVTMVRLMAASDLLVVEGELDLYETIKKWIFLQAVPYVVDNNKMRTEMEKYYSSLTDRDRDALCRAFADITCNIRVGHIVSSVKTISDLRKDPLVPNEIIDQVLADNWFLLLCNEEMKELIVGNKHGKFLYDSTICSRSFRIDQTAIIARFLPTAEEFPIAVHFFYLVTLPSKPTLKYWEPYLKKSAVLSLWTNITDIFDLYRGAVMSWFNYVSRICNVIKALMQKEDAESIF</sequence>
<organism evidence="4 5">
    <name type="scientific">Wuchereria bancrofti</name>
    <dbReference type="NCBI Taxonomy" id="6293"/>
    <lineage>
        <taxon>Eukaryota</taxon>
        <taxon>Metazoa</taxon>
        <taxon>Ecdysozoa</taxon>
        <taxon>Nematoda</taxon>
        <taxon>Chromadorea</taxon>
        <taxon>Rhabditida</taxon>
        <taxon>Spirurina</taxon>
        <taxon>Spiruromorpha</taxon>
        <taxon>Filarioidea</taxon>
        <taxon>Onchocercidae</taxon>
        <taxon>Wuchereria</taxon>
    </lineage>
</organism>
<dbReference type="InterPro" id="IPR000210">
    <property type="entry name" value="BTB/POZ_dom"/>
</dbReference>
<dbReference type="Proteomes" id="UP000093561">
    <property type="component" value="Unassembled WGS sequence"/>
</dbReference>
<keyword evidence="1" id="KW-0217">Developmental protein</keyword>
<dbReference type="AlphaFoldDB" id="A0AAF5PW84"/>
<accession>A0AAF5PW84</accession>
<evidence type="ECO:0000313" key="5">
    <source>
        <dbReference type="WBParaSite" id="mrna-Wban_06310"/>
    </source>
</evidence>
<feature type="region of interest" description="Disordered" evidence="2">
    <location>
        <begin position="1"/>
        <end position="43"/>
    </location>
</feature>
<dbReference type="SUPFAM" id="SSF54695">
    <property type="entry name" value="POZ domain"/>
    <property type="match status" value="1"/>
</dbReference>
<feature type="compositionally biased region" description="Basic and acidic residues" evidence="2">
    <location>
        <begin position="34"/>
        <end position="43"/>
    </location>
</feature>
<dbReference type="InterPro" id="IPR011705">
    <property type="entry name" value="BACK"/>
</dbReference>
<dbReference type="InterPro" id="IPR043380">
    <property type="entry name" value="Gcl-like"/>
</dbReference>
<dbReference type="PROSITE" id="PS50097">
    <property type="entry name" value="BTB"/>
    <property type="match status" value="1"/>
</dbReference>
<proteinExistence type="predicted"/>
<dbReference type="Gene3D" id="1.25.40.420">
    <property type="match status" value="1"/>
</dbReference>
<evidence type="ECO:0000313" key="4">
    <source>
        <dbReference type="Proteomes" id="UP000093561"/>
    </source>
</evidence>
<dbReference type="SMART" id="SM00225">
    <property type="entry name" value="BTB"/>
    <property type="match status" value="1"/>
</dbReference>
<dbReference type="Gene3D" id="3.30.710.10">
    <property type="entry name" value="Potassium Channel Kv1.1, Chain A"/>
    <property type="match status" value="1"/>
</dbReference>
<reference evidence="4" key="2">
    <citation type="journal article" date="2016" name="Mol. Ecol.">
        <title>Population genomics of the filarial nematode parasite Wuchereria bancrofti from mosquitoes.</title>
        <authorList>
            <person name="Small S.T."/>
            <person name="Reimer L.J."/>
            <person name="Tisch D.J."/>
            <person name="King C.L."/>
            <person name="Christensen B.M."/>
            <person name="Siba P.M."/>
            <person name="Kazura J.W."/>
            <person name="Serre D."/>
            <person name="Zimmerman P.A."/>
        </authorList>
    </citation>
    <scope>NUCLEOTIDE SEQUENCE</scope>
    <source>
        <strain evidence="4">pt0022</strain>
    </source>
</reference>
<dbReference type="PANTHER" id="PTHR23231">
    <property type="entry name" value="GERM CELL-LESS PROTEIN"/>
    <property type="match status" value="1"/>
</dbReference>
<dbReference type="PANTHER" id="PTHR23231:SF17">
    <property type="entry name" value="BTB DOMAIN-CONTAINING PROTEIN"/>
    <property type="match status" value="1"/>
</dbReference>
<reference evidence="5" key="3">
    <citation type="submission" date="2024-02" db="UniProtKB">
        <authorList>
            <consortium name="WormBaseParasite"/>
        </authorList>
    </citation>
    <scope>IDENTIFICATION</scope>
    <source>
        <strain evidence="5">pt0022</strain>
    </source>
</reference>